<protein>
    <submittedName>
        <fullName evidence="1">Uncharacterized protein</fullName>
    </submittedName>
</protein>
<evidence type="ECO:0000313" key="1">
    <source>
        <dbReference type="EMBL" id="SDS29959.1"/>
    </source>
</evidence>
<dbReference type="PROSITE" id="PS51257">
    <property type="entry name" value="PROKAR_LIPOPROTEIN"/>
    <property type="match status" value="1"/>
</dbReference>
<dbReference type="RefSeq" id="WP_157751115.1">
    <property type="nucleotide sequence ID" value="NZ_BOMJ01000052.1"/>
</dbReference>
<evidence type="ECO:0000313" key="2">
    <source>
        <dbReference type="Proteomes" id="UP000198688"/>
    </source>
</evidence>
<accession>A0A1H1R4W3</accession>
<reference evidence="1 2" key="1">
    <citation type="submission" date="2016-10" db="EMBL/GenBank/DDBJ databases">
        <authorList>
            <person name="de Groot N.N."/>
        </authorList>
    </citation>
    <scope>NUCLEOTIDE SEQUENCE [LARGE SCALE GENOMIC DNA]</scope>
    <source>
        <strain evidence="1 2">DSM 43941</strain>
    </source>
</reference>
<keyword evidence="2" id="KW-1185">Reference proteome</keyword>
<dbReference type="EMBL" id="LT629758">
    <property type="protein sequence ID" value="SDS29959.1"/>
    <property type="molecule type" value="Genomic_DNA"/>
</dbReference>
<sequence>MKMFNALGDRLLGLVLPTATVSAASALACWDTGVSCGVSKTRYCCDSGNCYCVCHC</sequence>
<dbReference type="AlphaFoldDB" id="A0A1H1R4W3"/>
<proteinExistence type="predicted"/>
<organism evidence="1 2">
    <name type="scientific">Actinoplanes derwentensis</name>
    <dbReference type="NCBI Taxonomy" id="113562"/>
    <lineage>
        <taxon>Bacteria</taxon>
        <taxon>Bacillati</taxon>
        <taxon>Actinomycetota</taxon>
        <taxon>Actinomycetes</taxon>
        <taxon>Micromonosporales</taxon>
        <taxon>Micromonosporaceae</taxon>
        <taxon>Actinoplanes</taxon>
    </lineage>
</organism>
<dbReference type="STRING" id="113562.SAMN04489716_0477"/>
<dbReference type="Proteomes" id="UP000198688">
    <property type="component" value="Chromosome I"/>
</dbReference>
<gene>
    <name evidence="1" type="ORF">SAMN04489716_0477</name>
</gene>
<name>A0A1H1R4W3_9ACTN</name>